<keyword evidence="4 8" id="KW-0762">Sugar transport</keyword>
<dbReference type="PANTHER" id="PTHR33989:SF4">
    <property type="entry name" value="PTS SYSTEM N,N'-DIACETYLCHITOBIOSE-SPECIFIC EIIC COMPONENT"/>
    <property type="match status" value="1"/>
</dbReference>
<evidence type="ECO:0000313" key="11">
    <source>
        <dbReference type="EMBL" id="PWG00075.1"/>
    </source>
</evidence>
<dbReference type="GO" id="GO:0009401">
    <property type="term" value="P:phosphoenolpyruvate-dependent sugar phosphotransferase system"/>
    <property type="evidence" value="ECO:0007669"/>
    <property type="project" value="InterPro"/>
</dbReference>
<dbReference type="InterPro" id="IPR051088">
    <property type="entry name" value="PTS_Sugar-EIIC/EIIB"/>
</dbReference>
<evidence type="ECO:0000313" key="12">
    <source>
        <dbReference type="Proteomes" id="UP000245080"/>
    </source>
</evidence>
<dbReference type="PIRSF" id="PIRSF006351">
    <property type="entry name" value="PTS_EIIC-Cellobiose"/>
    <property type="match status" value="1"/>
</dbReference>
<gene>
    <name evidence="11" type="ORF">DCM90_03825</name>
</gene>
<dbReference type="AlphaFoldDB" id="A0A2V1N111"/>
<evidence type="ECO:0000256" key="5">
    <source>
        <dbReference type="ARBA" id="ARBA00022692"/>
    </source>
</evidence>
<feature type="transmembrane region" description="Helical" evidence="9">
    <location>
        <begin position="172"/>
        <end position="190"/>
    </location>
</feature>
<accession>A0A2V1N111</accession>
<dbReference type="RefSeq" id="WP_109250022.1">
    <property type="nucleotide sequence ID" value="NZ_QCXQ01000002.1"/>
</dbReference>
<dbReference type="GO" id="GO:1902815">
    <property type="term" value="P:N,N'-diacetylchitobiose import"/>
    <property type="evidence" value="ECO:0007669"/>
    <property type="project" value="TreeGrafter"/>
</dbReference>
<feature type="transmembrane region" description="Helical" evidence="9">
    <location>
        <begin position="27"/>
        <end position="45"/>
    </location>
</feature>
<reference evidence="11 12" key="1">
    <citation type="journal article" date="2018" name="Int. J. Syst. Evol. Microbiol.">
        <title>Lactobacillus bambusae sp. nov., isolated from a traditional fermented Ma-bamboo shoots of Taiwan.</title>
        <authorList>
            <person name="Wang L.-T."/>
        </authorList>
    </citation>
    <scope>NUCLEOTIDE SEQUENCE [LARGE SCALE GENOMIC DNA]</scope>
    <source>
        <strain evidence="11 12">BS-W1</strain>
    </source>
</reference>
<dbReference type="GO" id="GO:0008982">
    <property type="term" value="F:protein-N(PI)-phosphohistidine-sugar phosphotransferase activity"/>
    <property type="evidence" value="ECO:0007669"/>
    <property type="project" value="UniProtKB-UniRule"/>
</dbReference>
<organism evidence="11 12">
    <name type="scientific">Levilactobacillus bambusae</name>
    <dbReference type="NCBI Taxonomy" id="2024736"/>
    <lineage>
        <taxon>Bacteria</taxon>
        <taxon>Bacillati</taxon>
        <taxon>Bacillota</taxon>
        <taxon>Bacilli</taxon>
        <taxon>Lactobacillales</taxon>
        <taxon>Lactobacillaceae</taxon>
        <taxon>Levilactobacillus</taxon>
    </lineage>
</organism>
<dbReference type="InterPro" id="IPR004796">
    <property type="entry name" value="PTS_IIC_cello"/>
</dbReference>
<comment type="subcellular location">
    <subcellularLocation>
        <location evidence="1">Cell membrane</location>
        <topology evidence="1">Multi-pass membrane protein</topology>
    </subcellularLocation>
</comment>
<keyword evidence="3 8" id="KW-1003">Cell membrane</keyword>
<dbReference type="Proteomes" id="UP000245080">
    <property type="component" value="Unassembled WGS sequence"/>
</dbReference>
<evidence type="ECO:0000256" key="1">
    <source>
        <dbReference type="ARBA" id="ARBA00004651"/>
    </source>
</evidence>
<evidence type="ECO:0000256" key="6">
    <source>
        <dbReference type="ARBA" id="ARBA00022989"/>
    </source>
</evidence>
<dbReference type="OrthoDB" id="1651152at2"/>
<sequence>MKQFWGLIENGLVDWLSSDTYFLLKRILTVIFPLVWLSAMAELVVKGCLTSNGYYYQTLGVKNWLPGLSVWRTFFQLLQQIPAHLIAIMGCYVTAEWVSRFSGDHKRWVGITAVAGYLMLNTSSLSGSNATFYGASLGYKGLFLAVMVGYFVGWIIRLANHRTDSITTQNTIRGWALGMVILFAGIGLLVREFVTTGLVNVFYRFLTYPFQSTTKLLAMLGESLLNGFYWLIGLNGPLAINNNDVVSSLENFAYVITHDSLKNLPYPVTFHTVVDTFATFGGPGMTLGLIIAILLASDDHHERRITWLSLVPGLGNLNLPLLVGIPVVLNPVYGIPFLLAPLASIGIAFGLLKLGWLVPVVYPLYNAIPGPFQGFFGSGGHLSGLIVGLICLLVSVAIYYPFVKWNARLQGRIEERRSE</sequence>
<evidence type="ECO:0000259" key="10">
    <source>
        <dbReference type="PROSITE" id="PS51105"/>
    </source>
</evidence>
<dbReference type="GO" id="GO:0005886">
    <property type="term" value="C:plasma membrane"/>
    <property type="evidence" value="ECO:0007669"/>
    <property type="project" value="UniProtKB-SubCell"/>
</dbReference>
<keyword evidence="5 9" id="KW-0812">Transmembrane</keyword>
<comment type="caution">
    <text evidence="11">The sequence shown here is derived from an EMBL/GenBank/DDBJ whole genome shotgun (WGS) entry which is preliminary data.</text>
</comment>
<feature type="transmembrane region" description="Helical" evidence="9">
    <location>
        <begin position="382"/>
        <end position="402"/>
    </location>
</feature>
<evidence type="ECO:0000256" key="2">
    <source>
        <dbReference type="ARBA" id="ARBA00022448"/>
    </source>
</evidence>
<feature type="transmembrane region" description="Helical" evidence="9">
    <location>
        <begin position="137"/>
        <end position="160"/>
    </location>
</feature>
<feature type="transmembrane region" description="Helical" evidence="9">
    <location>
        <begin position="107"/>
        <end position="125"/>
    </location>
</feature>
<feature type="domain" description="PTS EIIC type-3" evidence="10">
    <location>
        <begin position="1"/>
        <end position="402"/>
    </location>
</feature>
<proteinExistence type="predicted"/>
<evidence type="ECO:0000256" key="7">
    <source>
        <dbReference type="ARBA" id="ARBA00023136"/>
    </source>
</evidence>
<dbReference type="PROSITE" id="PS51105">
    <property type="entry name" value="PTS_EIIC_TYPE_3"/>
    <property type="match status" value="1"/>
</dbReference>
<keyword evidence="6 9" id="KW-1133">Transmembrane helix</keyword>
<dbReference type="EMBL" id="QCXQ01000002">
    <property type="protein sequence ID" value="PWG00075.1"/>
    <property type="molecule type" value="Genomic_DNA"/>
</dbReference>
<feature type="transmembrane region" description="Helical" evidence="9">
    <location>
        <begin position="277"/>
        <end position="295"/>
    </location>
</feature>
<feature type="transmembrane region" description="Helical" evidence="9">
    <location>
        <begin position="307"/>
        <end position="329"/>
    </location>
</feature>
<keyword evidence="12" id="KW-1185">Reference proteome</keyword>
<keyword evidence="2 8" id="KW-0813">Transport</keyword>
<evidence type="ECO:0000256" key="9">
    <source>
        <dbReference type="SAM" id="Phobius"/>
    </source>
</evidence>
<keyword evidence="7 8" id="KW-0472">Membrane</keyword>
<evidence type="ECO:0000256" key="4">
    <source>
        <dbReference type="ARBA" id="ARBA00022597"/>
    </source>
</evidence>
<evidence type="ECO:0000256" key="8">
    <source>
        <dbReference type="PIRNR" id="PIRNR006351"/>
    </source>
</evidence>
<dbReference type="PANTHER" id="PTHR33989">
    <property type="match status" value="1"/>
</dbReference>
<feature type="transmembrane region" description="Helical" evidence="9">
    <location>
        <begin position="335"/>
        <end position="362"/>
    </location>
</feature>
<comment type="function">
    <text evidence="8">The phosphoenolpyruvate-dependent sugar phosphotransferase system (PTS), a major carbohydrate active -transport system, catalyzes the phosphorylation of incoming sugar substrates concomitant with their translocation across the cell membrane.</text>
</comment>
<evidence type="ECO:0000256" key="3">
    <source>
        <dbReference type="ARBA" id="ARBA00022475"/>
    </source>
</evidence>
<protein>
    <recommendedName>
        <fullName evidence="8">Permease IIC component</fullName>
    </recommendedName>
</protein>
<dbReference type="InterPro" id="IPR004501">
    <property type="entry name" value="PTS_EIIC_3"/>
</dbReference>
<dbReference type="Pfam" id="PF02378">
    <property type="entry name" value="PTS_EIIC"/>
    <property type="match status" value="1"/>
</dbReference>
<name>A0A2V1N111_9LACO</name>
<dbReference type="InterPro" id="IPR003352">
    <property type="entry name" value="PTS_EIIC"/>
</dbReference>